<proteinExistence type="predicted"/>
<evidence type="ECO:0000313" key="2">
    <source>
        <dbReference type="Proteomes" id="UP001589691"/>
    </source>
</evidence>
<gene>
    <name evidence="1" type="ORF">ACFFLI_09580</name>
</gene>
<reference evidence="1 2" key="1">
    <citation type="submission" date="2024-09" db="EMBL/GenBank/DDBJ databases">
        <authorList>
            <person name="Sun Q."/>
            <person name="Mori K."/>
        </authorList>
    </citation>
    <scope>NUCLEOTIDE SEQUENCE [LARGE SCALE GENOMIC DNA]</scope>
    <source>
        <strain evidence="1 2">TBRC 4576</strain>
    </source>
</reference>
<evidence type="ECO:0000313" key="1">
    <source>
        <dbReference type="EMBL" id="MFB9770110.1"/>
    </source>
</evidence>
<dbReference type="Proteomes" id="UP001589691">
    <property type="component" value="Unassembled WGS sequence"/>
</dbReference>
<accession>A0ABV5WWD3</accession>
<keyword evidence="2" id="KW-1185">Reference proteome</keyword>
<protein>
    <submittedName>
        <fullName evidence="1">Uncharacterized protein</fullName>
    </submittedName>
</protein>
<name>A0ABV5WWD3_9LACO</name>
<comment type="caution">
    <text evidence="1">The sequence shown here is derived from an EMBL/GenBank/DDBJ whole genome shotgun (WGS) entry which is preliminary data.</text>
</comment>
<dbReference type="RefSeq" id="WP_137642111.1">
    <property type="nucleotide sequence ID" value="NZ_BJEA01000004.1"/>
</dbReference>
<sequence length="64" mass="7403">MTFAQAHKLLQEQSDKGADTWYGPSLEKHSRVRGHLEWGTVELILFQLQKEYAPEESQVKDGIF</sequence>
<organism evidence="1 2">
    <name type="scientific">Lactiplantibacillus modestisalitolerans</name>
    <dbReference type="NCBI Taxonomy" id="1457219"/>
    <lineage>
        <taxon>Bacteria</taxon>
        <taxon>Bacillati</taxon>
        <taxon>Bacillota</taxon>
        <taxon>Bacilli</taxon>
        <taxon>Lactobacillales</taxon>
        <taxon>Lactobacillaceae</taxon>
        <taxon>Lactiplantibacillus</taxon>
    </lineage>
</organism>
<dbReference type="EMBL" id="JBHLZY010000025">
    <property type="protein sequence ID" value="MFB9770110.1"/>
    <property type="molecule type" value="Genomic_DNA"/>
</dbReference>